<feature type="compositionally biased region" description="Acidic residues" evidence="3">
    <location>
        <begin position="519"/>
        <end position="529"/>
    </location>
</feature>
<feature type="compositionally biased region" description="Basic and acidic residues" evidence="3">
    <location>
        <begin position="554"/>
        <end position="569"/>
    </location>
</feature>
<feature type="compositionally biased region" description="Basic and acidic residues" evidence="3">
    <location>
        <begin position="1023"/>
        <end position="1035"/>
    </location>
</feature>
<dbReference type="FunFam" id="2.20.70.10:FF:000127">
    <property type="entry name" value="Pre-mRNA-processing protein 40A"/>
    <property type="match status" value="1"/>
</dbReference>
<dbReference type="SMART" id="SM00456">
    <property type="entry name" value="WW"/>
    <property type="match status" value="3"/>
</dbReference>
<feature type="compositionally biased region" description="Basic and acidic residues" evidence="3">
    <location>
        <begin position="53"/>
        <end position="82"/>
    </location>
</feature>
<feature type="coiled-coil region" evidence="2">
    <location>
        <begin position="707"/>
        <end position="734"/>
    </location>
</feature>
<dbReference type="GO" id="GO:0005634">
    <property type="term" value="C:nucleus"/>
    <property type="evidence" value="ECO:0000318"/>
    <property type="project" value="GO_Central"/>
</dbReference>
<evidence type="ECO:0000313" key="5">
    <source>
        <dbReference type="Proteomes" id="UP000005239"/>
    </source>
</evidence>
<dbReference type="Proteomes" id="UP000005239">
    <property type="component" value="Unassembled WGS sequence"/>
</dbReference>
<evidence type="ECO:0000256" key="2">
    <source>
        <dbReference type="SAM" id="Coils"/>
    </source>
</evidence>
<evidence type="ECO:0000256" key="1">
    <source>
        <dbReference type="ARBA" id="ARBA00022737"/>
    </source>
</evidence>
<proteinExistence type="predicted"/>
<feature type="compositionally biased region" description="Gly residues" evidence="3">
    <location>
        <begin position="183"/>
        <end position="192"/>
    </location>
</feature>
<dbReference type="GO" id="GO:0034399">
    <property type="term" value="C:nuclear periphery"/>
    <property type="evidence" value="ECO:0007669"/>
    <property type="project" value="EnsemblMetazoa"/>
</dbReference>
<sequence>SNSWHSQMEYDNDAPGDHQAPDEYGAREQPMDYQESGNDNHQNGNGNGYDDGEEKHHNGGQDDHHGGGDHDGGDDYRGHGGDDADFGGEDGGDGQWGGGFRGRGGPMRRPWGDRGAFRGGFRGGWNGPPGGAPGGPPEGFGGPNGFFGGPPGFRGRPPFRGRGFFPPPRGFGRGGFPPPFGGPPRGGFGGPGGFPPFGGPPGGGGQPQLSQTEKLKKVAGCGPDEELWVETKTGEGKSYFYNAVTRETVWERPTENAKVMEQEELQSKVEESQKEEKEAAEGERSRERYVKMKKQEWNENETQSKRDIWLLISVSAAQSGQGFPPMGGPPGYGGGYPPYNGPPGGAPSQSPDDAWQEFTAPDGRKYYFNAATQQNTWEKPQALIDKEARESSASAPNPAHLIAQQALAAVTGMGGGGGGGGMGMGGGPAPGLMNTPEKKDKSRPVSSNPVAGTPWCVVWTGDNKVFFYNPSNRASVWERPPDLYNRPDVDLLVSKPPEEKQKAPINLGGGDAGGAAADNSEDGDSDDSDANGPPVKKSRAEKKREAALKAQQQAKKEKEKPRQMLEKPIDPAVQAELIAQQERQKMPLEDRLKQFKDMLVEKKVSASSTFEKELSKIVFDPRYLLLGAAERRACYEAFARERMEVERAEKKKKQKENKDKFAELLTEAGLHGKSSFSSFASKYGKDERFKVIDKMREKEEIFNEYVGEIHKKEKEEKKEKKEKAKKEFLSLLEAQKHLTRKSKWKEVKDHLREDERYKSVDSDTREKMFKEYVEKLSDETASDAEEEEDRKKRLKEKEAIEERERQVAAERGELMSERKKETDKYRLAEHEENYKALLLDLIRNPDQSWSEARRALRKDERYSNCDLLDKEMKENLYIDHSRHLEKKRREAFFVTLSDHSEINMHMRWKEAKKIIEKDDVFGKVKPTSERKTERDFRDWCEDKRDRTVKEFKDLLKETKIITYKSKKIMEEGEQHLKDILAVLQNDKRYLDMKELASERDKILDDYIDKLDRQGPPPPPTQQEGERRRDRREDRD</sequence>
<feature type="region of interest" description="Disordered" evidence="3">
    <location>
        <begin position="1007"/>
        <end position="1035"/>
    </location>
</feature>
<feature type="region of interest" description="Disordered" evidence="3">
    <location>
        <begin position="776"/>
        <end position="824"/>
    </location>
</feature>
<organism evidence="4 5">
    <name type="scientific">Pristionchus pacificus</name>
    <name type="common">Parasitic nematode worm</name>
    <dbReference type="NCBI Taxonomy" id="54126"/>
    <lineage>
        <taxon>Eukaryota</taxon>
        <taxon>Metazoa</taxon>
        <taxon>Ecdysozoa</taxon>
        <taxon>Nematoda</taxon>
        <taxon>Chromadorea</taxon>
        <taxon>Rhabditida</taxon>
        <taxon>Rhabditina</taxon>
        <taxon>Diplogasteromorpha</taxon>
        <taxon>Diplogasteroidea</taxon>
        <taxon>Neodiplogasteridae</taxon>
        <taxon>Pristionchus</taxon>
    </lineage>
</organism>
<feature type="coiled-coil region" evidence="2">
    <location>
        <begin position="638"/>
        <end position="665"/>
    </location>
</feature>
<dbReference type="Gene3D" id="2.20.70.10">
    <property type="match status" value="3"/>
</dbReference>
<dbReference type="OrthoDB" id="63972at2759"/>
<dbReference type="InterPro" id="IPR001202">
    <property type="entry name" value="WW_dom"/>
</dbReference>
<dbReference type="GO" id="GO:0003712">
    <property type="term" value="F:transcription coregulator activity"/>
    <property type="evidence" value="ECO:0000318"/>
    <property type="project" value="GO_Central"/>
</dbReference>
<feature type="region of interest" description="Disordered" evidence="3">
    <location>
        <begin position="418"/>
        <end position="452"/>
    </location>
</feature>
<dbReference type="InterPro" id="IPR036517">
    <property type="entry name" value="FF_domain_sf"/>
</dbReference>
<dbReference type="PROSITE" id="PS01159">
    <property type="entry name" value="WW_DOMAIN_1"/>
    <property type="match status" value="1"/>
</dbReference>
<dbReference type="Pfam" id="PF01846">
    <property type="entry name" value="FF"/>
    <property type="match status" value="6"/>
</dbReference>
<dbReference type="SUPFAM" id="SSF81698">
    <property type="entry name" value="FF domain"/>
    <property type="match status" value="5"/>
</dbReference>
<dbReference type="PANTHER" id="PTHR15377">
    <property type="entry name" value="TRANSCRIPTION ELONGATION REGULATOR 1"/>
    <property type="match status" value="1"/>
</dbReference>
<feature type="compositionally biased region" description="Gly residues" evidence="3">
    <location>
        <begin position="418"/>
        <end position="429"/>
    </location>
</feature>
<dbReference type="SUPFAM" id="SSF51045">
    <property type="entry name" value="WW domain"/>
    <property type="match status" value="3"/>
</dbReference>
<keyword evidence="1" id="KW-0677">Repeat</keyword>
<dbReference type="FunFam" id="2.20.70.10:FF:000049">
    <property type="entry name" value="Transcription elongation regulator 1-like"/>
    <property type="match status" value="1"/>
</dbReference>
<dbReference type="InterPro" id="IPR057565">
    <property type="entry name" value="WW_TCRG1_3rd"/>
</dbReference>
<feature type="compositionally biased region" description="Gly residues" evidence="3">
    <location>
        <begin position="93"/>
        <end position="105"/>
    </location>
</feature>
<dbReference type="Gene3D" id="1.10.10.440">
    <property type="entry name" value="FF domain"/>
    <property type="match status" value="6"/>
</dbReference>
<feature type="compositionally biased region" description="Basic and acidic residues" evidence="3">
    <location>
        <begin position="479"/>
        <end position="489"/>
    </location>
</feature>
<protein>
    <submittedName>
        <fullName evidence="4">Uncharacterized protein</fullName>
    </submittedName>
</protein>
<reference evidence="5" key="1">
    <citation type="journal article" date="2008" name="Nat. Genet.">
        <title>The Pristionchus pacificus genome provides a unique perspective on nematode lifestyle and parasitism.</title>
        <authorList>
            <person name="Dieterich C."/>
            <person name="Clifton S.W."/>
            <person name="Schuster L.N."/>
            <person name="Chinwalla A."/>
            <person name="Delehaunty K."/>
            <person name="Dinkelacker I."/>
            <person name="Fulton L."/>
            <person name="Fulton R."/>
            <person name="Godfrey J."/>
            <person name="Minx P."/>
            <person name="Mitreva M."/>
            <person name="Roeseler W."/>
            <person name="Tian H."/>
            <person name="Witte H."/>
            <person name="Yang S.P."/>
            <person name="Wilson R.K."/>
            <person name="Sommer R.J."/>
        </authorList>
    </citation>
    <scope>NUCLEOTIDE SEQUENCE [LARGE SCALE GENOMIC DNA]</scope>
    <source>
        <strain evidence="5">PS312</strain>
    </source>
</reference>
<dbReference type="Pfam" id="PF00397">
    <property type="entry name" value="WW"/>
    <property type="match status" value="2"/>
</dbReference>
<feature type="region of interest" description="Disordered" evidence="3">
    <location>
        <begin position="257"/>
        <end position="302"/>
    </location>
</feature>
<feature type="compositionally biased region" description="Gly residues" evidence="3">
    <location>
        <begin position="117"/>
        <end position="129"/>
    </location>
</feature>
<feature type="compositionally biased region" description="Gly residues" evidence="3">
    <location>
        <begin position="137"/>
        <end position="152"/>
    </location>
</feature>
<dbReference type="PROSITE" id="PS50020">
    <property type="entry name" value="WW_DOMAIN_2"/>
    <property type="match status" value="3"/>
</dbReference>
<dbReference type="FunFam" id="1.10.10.440:FF:000041">
    <property type="entry name" value="TransCription Elongation Regulator homolog"/>
    <property type="match status" value="1"/>
</dbReference>
<dbReference type="EnsemblMetazoa" id="PPA39906.1">
    <property type="protein sequence ID" value="PPA39906.1"/>
    <property type="gene ID" value="WBGene00278275"/>
</dbReference>
<dbReference type="PANTHER" id="PTHR15377:SF3">
    <property type="entry name" value="WW DOMAIN-CONTAINING PROTEIN"/>
    <property type="match status" value="1"/>
</dbReference>
<feature type="compositionally biased region" description="Basic and acidic residues" evidence="3">
    <location>
        <begin position="15"/>
        <end position="30"/>
    </location>
</feature>
<feature type="region of interest" description="Disordered" evidence="3">
    <location>
        <begin position="1"/>
        <end position="218"/>
    </location>
</feature>
<dbReference type="InterPro" id="IPR045148">
    <property type="entry name" value="TCRG1-like"/>
</dbReference>
<evidence type="ECO:0000313" key="4">
    <source>
        <dbReference type="EnsemblMetazoa" id="PPA39906.1"/>
    </source>
</evidence>
<dbReference type="GO" id="GO:0070063">
    <property type="term" value="F:RNA polymerase binding"/>
    <property type="evidence" value="ECO:0000318"/>
    <property type="project" value="GO_Central"/>
</dbReference>
<keyword evidence="2" id="KW-0175">Coiled coil</keyword>
<feature type="region of interest" description="Disordered" evidence="3">
    <location>
        <begin position="472"/>
        <end position="569"/>
    </location>
</feature>
<dbReference type="CDD" id="cd00201">
    <property type="entry name" value="WW"/>
    <property type="match status" value="3"/>
</dbReference>
<name>A0A2A6CJ69_PRIPA</name>
<dbReference type="SMART" id="SM00441">
    <property type="entry name" value="FF"/>
    <property type="match status" value="6"/>
</dbReference>
<evidence type="ECO:0000256" key="3">
    <source>
        <dbReference type="SAM" id="MobiDB-lite"/>
    </source>
</evidence>
<feature type="compositionally biased region" description="Low complexity" evidence="3">
    <location>
        <begin position="153"/>
        <end position="164"/>
    </location>
</feature>
<feature type="compositionally biased region" description="Acidic residues" evidence="3">
    <location>
        <begin position="83"/>
        <end position="92"/>
    </location>
</feature>
<gene>
    <name evidence="4" type="primary">WBGene00278275</name>
</gene>
<dbReference type="InterPro" id="IPR002713">
    <property type="entry name" value="FF_domain"/>
</dbReference>
<feature type="region of interest" description="Disordered" evidence="3">
    <location>
        <begin position="318"/>
        <end position="357"/>
    </location>
</feature>
<accession>A0A8R1YWU6</accession>
<dbReference type="PROSITE" id="PS51676">
    <property type="entry name" value="FF"/>
    <property type="match status" value="4"/>
</dbReference>
<keyword evidence="5" id="KW-1185">Reference proteome</keyword>
<reference evidence="4" key="2">
    <citation type="submission" date="2022-06" db="UniProtKB">
        <authorList>
            <consortium name="EnsemblMetazoa"/>
        </authorList>
    </citation>
    <scope>IDENTIFICATION</scope>
    <source>
        <strain evidence="4">PS312</strain>
    </source>
</reference>
<accession>A0A2A6CJ69</accession>
<dbReference type="Pfam" id="PF23517">
    <property type="entry name" value="WW_TCERG1"/>
    <property type="match status" value="1"/>
</dbReference>
<dbReference type="InterPro" id="IPR036020">
    <property type="entry name" value="WW_dom_sf"/>
</dbReference>
<dbReference type="AlphaFoldDB" id="A0A2A6CJ69"/>
<feature type="compositionally biased region" description="Basic and acidic residues" evidence="3">
    <location>
        <begin position="789"/>
        <end position="824"/>
    </location>
</feature>